<dbReference type="InterPro" id="IPR003785">
    <property type="entry name" value="Creatininase/forma_Hydrolase"/>
</dbReference>
<evidence type="ECO:0000256" key="1">
    <source>
        <dbReference type="ARBA" id="ARBA00024029"/>
    </source>
</evidence>
<dbReference type="Proteomes" id="UP000005950">
    <property type="component" value="Unassembled WGS sequence"/>
</dbReference>
<evidence type="ECO:0000313" key="2">
    <source>
        <dbReference type="EMBL" id="EEF69624.1"/>
    </source>
</evidence>
<comment type="caution">
    <text evidence="2">The sequence shown here is derived from an EMBL/GenBank/DDBJ whole genome shotgun (WGS) entry which is preliminary data.</text>
</comment>
<dbReference type="SUPFAM" id="SSF102215">
    <property type="entry name" value="Creatininase"/>
    <property type="match status" value="1"/>
</dbReference>
<dbReference type="STRING" id="545696.HOLDEFILI_00200"/>
<dbReference type="EMBL" id="ACCF01000009">
    <property type="protein sequence ID" value="EEF69624.1"/>
    <property type="molecule type" value="Genomic_DNA"/>
</dbReference>
<comment type="similarity">
    <text evidence="1">Belongs to the creatininase superfamily.</text>
</comment>
<dbReference type="HOGENOM" id="CLU_1000296_0_0_9"/>
<reference evidence="2 3" key="1">
    <citation type="submission" date="2008-12" db="EMBL/GenBank/DDBJ databases">
        <authorList>
            <person name="Fulton L."/>
            <person name="Clifton S."/>
            <person name="Fulton B."/>
            <person name="Xu J."/>
            <person name="Minx P."/>
            <person name="Pepin K.H."/>
            <person name="Johnson M."/>
            <person name="Bhonagiri V."/>
            <person name="Nash W.E."/>
            <person name="Mardis E.R."/>
            <person name="Wilson R.K."/>
        </authorList>
    </citation>
    <scope>NUCLEOTIDE SEQUENCE [LARGE SCALE GENOMIC DNA]</scope>
    <source>
        <strain evidence="2 3">DSM 12042</strain>
    </source>
</reference>
<dbReference type="eggNOG" id="COG1402">
    <property type="taxonomic scope" value="Bacteria"/>
</dbReference>
<protein>
    <recommendedName>
        <fullName evidence="4">Creatininase</fullName>
    </recommendedName>
</protein>
<evidence type="ECO:0008006" key="4">
    <source>
        <dbReference type="Google" id="ProtNLM"/>
    </source>
</evidence>
<dbReference type="OrthoDB" id="9801445at2"/>
<sequence length="325" mass="37057">MGRNEVENFFPDRFEVKLAGQWVKKYNEKKGGETMRTRIYNKCTDAEITEYLKNGGDTLFMSVGVTELHGQLPVDCESILAEAAAIMMAEKADGLAVINLPFFHAGATAIGQSTVNISIKAGYDYLKTLVYAFYKLGFKRIFFLSMHGPAYLTINSVCMDFFHETQNPICHLELGHVMEIAKENGWECGEDRMETFTDLMYGAYKAMNQLEFIPILPDFDREAFLAKRREGNAKQWFKKDLHKLNSGTGGFGSFYAELEEHGGLEYSVTAEEREQRGEKGFKRLQEMIDKFDPQHFSTLLQALGQAVNEEIVPRYPHLNLDKPYK</sequence>
<gene>
    <name evidence="2" type="ORF">HOLDEFILI_00200</name>
</gene>
<name>B9Y325_9FIRM</name>
<dbReference type="InterPro" id="IPR024087">
    <property type="entry name" value="Creatininase-like_sf"/>
</dbReference>
<dbReference type="Gene3D" id="3.40.50.10310">
    <property type="entry name" value="Creatininase"/>
    <property type="match status" value="1"/>
</dbReference>
<accession>B9Y325</accession>
<dbReference type="AlphaFoldDB" id="B9Y325"/>
<evidence type="ECO:0000313" key="3">
    <source>
        <dbReference type="Proteomes" id="UP000005950"/>
    </source>
</evidence>
<dbReference type="Pfam" id="PF02633">
    <property type="entry name" value="Creatininase"/>
    <property type="match status" value="1"/>
</dbReference>
<reference evidence="2 3" key="2">
    <citation type="submission" date="2009-02" db="EMBL/GenBank/DDBJ databases">
        <title>Draft genome sequence of Holdemania filiformis DSM 12042.</title>
        <authorList>
            <person name="Sudarsanam P."/>
            <person name="Ley R."/>
            <person name="Guruge J."/>
            <person name="Turnbaugh P.J."/>
            <person name="Mahowald M."/>
            <person name="Liep D."/>
            <person name="Gordon J."/>
        </authorList>
    </citation>
    <scope>NUCLEOTIDE SEQUENCE [LARGE SCALE GENOMIC DNA]</scope>
    <source>
        <strain evidence="2 3">DSM 12042</strain>
    </source>
</reference>
<proteinExistence type="inferred from homology"/>
<organism evidence="2 3">
    <name type="scientific">Holdemania filiformis DSM 12042</name>
    <dbReference type="NCBI Taxonomy" id="545696"/>
    <lineage>
        <taxon>Bacteria</taxon>
        <taxon>Bacillati</taxon>
        <taxon>Bacillota</taxon>
        <taxon>Erysipelotrichia</taxon>
        <taxon>Erysipelotrichales</taxon>
        <taxon>Erysipelotrichaceae</taxon>
        <taxon>Holdemania</taxon>
    </lineage>
</organism>